<sequence>MEHVEHGNLQRYIEIGAKFPDRQAPLITGQIASALQYMHVKGFVHRNLRPSVSCRYSSPSTKSMASTDRLKTPISRTSLSLLKGPHGASSLLISEFPPMLTIPGPPRTTSVRAATRL</sequence>
<dbReference type="InterPro" id="IPR000719">
    <property type="entry name" value="Prot_kinase_dom"/>
</dbReference>
<feature type="domain" description="Protein kinase" evidence="1">
    <location>
        <begin position="1"/>
        <end position="117"/>
    </location>
</feature>
<evidence type="ECO:0000259" key="1">
    <source>
        <dbReference type="PROSITE" id="PS50011"/>
    </source>
</evidence>
<reference evidence="2 3" key="1">
    <citation type="submission" date="2017-07" db="EMBL/GenBank/DDBJ databases">
        <title>Genome sequence of the Sordaria macrospora wild type strain R19027.</title>
        <authorList>
            <person name="Nowrousian M."/>
            <person name="Teichert I."/>
            <person name="Kueck U."/>
        </authorList>
    </citation>
    <scope>NUCLEOTIDE SEQUENCE [LARGE SCALE GENOMIC DNA]</scope>
    <source>
        <strain evidence="2 3">R19027</strain>
        <tissue evidence="2">Mycelium</tissue>
    </source>
</reference>
<dbReference type="InterPro" id="IPR001245">
    <property type="entry name" value="Ser-Thr/Tyr_kinase_cat_dom"/>
</dbReference>
<name>A0A8S8ZUX5_SORMA</name>
<proteinExistence type="predicted"/>
<evidence type="ECO:0000313" key="2">
    <source>
        <dbReference type="EMBL" id="KAA8632062.1"/>
    </source>
</evidence>
<dbReference type="Gene3D" id="1.10.510.10">
    <property type="entry name" value="Transferase(Phosphotransferase) domain 1"/>
    <property type="match status" value="1"/>
</dbReference>
<dbReference type="Proteomes" id="UP000433876">
    <property type="component" value="Unassembled WGS sequence"/>
</dbReference>
<dbReference type="GO" id="GO:0004672">
    <property type="term" value="F:protein kinase activity"/>
    <property type="evidence" value="ECO:0007669"/>
    <property type="project" value="InterPro"/>
</dbReference>
<organism evidence="2 3">
    <name type="scientific">Sordaria macrospora</name>
    <dbReference type="NCBI Taxonomy" id="5147"/>
    <lineage>
        <taxon>Eukaryota</taxon>
        <taxon>Fungi</taxon>
        <taxon>Dikarya</taxon>
        <taxon>Ascomycota</taxon>
        <taxon>Pezizomycotina</taxon>
        <taxon>Sordariomycetes</taxon>
        <taxon>Sordariomycetidae</taxon>
        <taxon>Sordariales</taxon>
        <taxon>Sordariaceae</taxon>
        <taxon>Sordaria</taxon>
    </lineage>
</organism>
<dbReference type="VEuPathDB" id="FungiDB:SMAC_02184"/>
<dbReference type="GO" id="GO:0005524">
    <property type="term" value="F:ATP binding"/>
    <property type="evidence" value="ECO:0007669"/>
    <property type="project" value="InterPro"/>
</dbReference>
<dbReference type="EMBL" id="NMPR01000062">
    <property type="protein sequence ID" value="KAA8632062.1"/>
    <property type="molecule type" value="Genomic_DNA"/>
</dbReference>
<dbReference type="InterPro" id="IPR011009">
    <property type="entry name" value="Kinase-like_dom_sf"/>
</dbReference>
<comment type="caution">
    <text evidence="2">The sequence shown here is derived from an EMBL/GenBank/DDBJ whole genome shotgun (WGS) entry which is preliminary data.</text>
</comment>
<dbReference type="SUPFAM" id="SSF56112">
    <property type="entry name" value="Protein kinase-like (PK-like)"/>
    <property type="match status" value="1"/>
</dbReference>
<dbReference type="Pfam" id="PF07714">
    <property type="entry name" value="PK_Tyr_Ser-Thr"/>
    <property type="match status" value="1"/>
</dbReference>
<evidence type="ECO:0000313" key="3">
    <source>
        <dbReference type="Proteomes" id="UP000433876"/>
    </source>
</evidence>
<accession>A0A8S8ZUX5</accession>
<dbReference type="AlphaFoldDB" id="A0A8S8ZUX5"/>
<gene>
    <name evidence="2" type="ORF">SMACR_02184</name>
</gene>
<dbReference type="PROSITE" id="PS50011">
    <property type="entry name" value="PROTEIN_KINASE_DOM"/>
    <property type="match status" value="1"/>
</dbReference>
<protein>
    <recommendedName>
        <fullName evidence="1">Protein kinase domain-containing protein</fullName>
    </recommendedName>
</protein>